<sequence length="63" mass="6094">MAADGQEGDVVVGAAADDAAAGPPEAGEVAIEQVLPAFEDRASSALLHGGTSIQVTVTAGHHG</sequence>
<accession>A0A317QNA3</accession>
<keyword evidence="2" id="KW-1185">Reference proteome</keyword>
<dbReference type="Proteomes" id="UP000246661">
    <property type="component" value="Unassembled WGS sequence"/>
</dbReference>
<protein>
    <submittedName>
        <fullName evidence="1">Uncharacterized protein</fullName>
    </submittedName>
</protein>
<evidence type="ECO:0000313" key="1">
    <source>
        <dbReference type="EMBL" id="PWW24423.1"/>
    </source>
</evidence>
<comment type="caution">
    <text evidence="1">The sequence shown here is derived from an EMBL/GenBank/DDBJ whole genome shotgun (WGS) entry which is preliminary data.</text>
</comment>
<reference evidence="2" key="1">
    <citation type="submission" date="2018-05" db="EMBL/GenBank/DDBJ databases">
        <authorList>
            <person name="Klenk H.-P."/>
            <person name="Huntemann M."/>
            <person name="Clum A."/>
            <person name="Pillay M."/>
            <person name="Palaniappan K."/>
            <person name="Varghese N."/>
            <person name="Mikhailova N."/>
            <person name="Stamatis D."/>
            <person name="Reddy T."/>
            <person name="Daum C."/>
            <person name="Shapiro N."/>
            <person name="Ivanova N."/>
            <person name="Kyrpides N."/>
            <person name="Woyke T."/>
        </authorList>
    </citation>
    <scope>NUCLEOTIDE SEQUENCE [LARGE SCALE GENOMIC DNA]</scope>
    <source>
        <strain evidence="2">DSM 45417</strain>
    </source>
</reference>
<proteinExistence type="predicted"/>
<dbReference type="AlphaFoldDB" id="A0A317QNA3"/>
<dbReference type="EMBL" id="QGTX01000001">
    <property type="protein sequence ID" value="PWW24423.1"/>
    <property type="molecule type" value="Genomic_DNA"/>
</dbReference>
<dbReference type="RefSeq" id="WP_110006613.1">
    <property type="nucleotide sequence ID" value="NZ_QGTX01000001.1"/>
</dbReference>
<evidence type="ECO:0000313" key="2">
    <source>
        <dbReference type="Proteomes" id="UP000246661"/>
    </source>
</evidence>
<name>A0A317QNA3_9ACTN</name>
<gene>
    <name evidence="1" type="ORF">JD79_03602</name>
</gene>
<organism evidence="1 2">
    <name type="scientific">Geodermatophilus normandii</name>
    <dbReference type="NCBI Taxonomy" id="1137989"/>
    <lineage>
        <taxon>Bacteria</taxon>
        <taxon>Bacillati</taxon>
        <taxon>Actinomycetota</taxon>
        <taxon>Actinomycetes</taxon>
        <taxon>Geodermatophilales</taxon>
        <taxon>Geodermatophilaceae</taxon>
        <taxon>Geodermatophilus</taxon>
    </lineage>
</organism>